<name>A0ABV8KJS7_9ACTN</name>
<dbReference type="RefSeq" id="WP_377543918.1">
    <property type="nucleotide sequence ID" value="NZ_JBHSBN010000005.1"/>
</dbReference>
<dbReference type="EMBL" id="JBHSBN010000005">
    <property type="protein sequence ID" value="MFC4106276.1"/>
    <property type="molecule type" value="Genomic_DNA"/>
</dbReference>
<keyword evidence="2" id="KW-1185">Reference proteome</keyword>
<sequence length="109" mass="12295">MNDPAARTAERPVMFPDPAPLAAHQPRRPMWSCRACPQPWPCASARLHLKGRYDSDPVGLSIRMAAEMAEAMKDLYRLNPDDAPGPRVMFDRFLVWPPFKRPAIPTADL</sequence>
<evidence type="ECO:0000313" key="1">
    <source>
        <dbReference type="EMBL" id="MFC4106276.1"/>
    </source>
</evidence>
<proteinExistence type="predicted"/>
<reference evidence="2" key="1">
    <citation type="journal article" date="2019" name="Int. J. Syst. Evol. Microbiol.">
        <title>The Global Catalogue of Microorganisms (GCM) 10K type strain sequencing project: providing services to taxonomists for standard genome sequencing and annotation.</title>
        <authorList>
            <consortium name="The Broad Institute Genomics Platform"/>
            <consortium name="The Broad Institute Genome Sequencing Center for Infectious Disease"/>
            <person name="Wu L."/>
            <person name="Ma J."/>
        </authorList>
    </citation>
    <scope>NUCLEOTIDE SEQUENCE [LARGE SCALE GENOMIC DNA]</scope>
    <source>
        <strain evidence="2">2902at01</strain>
    </source>
</reference>
<evidence type="ECO:0008006" key="3">
    <source>
        <dbReference type="Google" id="ProtNLM"/>
    </source>
</evidence>
<protein>
    <recommendedName>
        <fullName evidence="3">Flavin reductase</fullName>
    </recommendedName>
</protein>
<evidence type="ECO:0000313" key="2">
    <source>
        <dbReference type="Proteomes" id="UP001595868"/>
    </source>
</evidence>
<accession>A0ABV8KJS7</accession>
<gene>
    <name evidence="1" type="ORF">ACFOX0_10050</name>
</gene>
<organism evidence="1 2">
    <name type="scientific">Micromonospora zhanjiangensis</name>
    <dbReference type="NCBI Taxonomy" id="1522057"/>
    <lineage>
        <taxon>Bacteria</taxon>
        <taxon>Bacillati</taxon>
        <taxon>Actinomycetota</taxon>
        <taxon>Actinomycetes</taxon>
        <taxon>Micromonosporales</taxon>
        <taxon>Micromonosporaceae</taxon>
        <taxon>Micromonospora</taxon>
    </lineage>
</organism>
<dbReference type="Proteomes" id="UP001595868">
    <property type="component" value="Unassembled WGS sequence"/>
</dbReference>
<comment type="caution">
    <text evidence="1">The sequence shown here is derived from an EMBL/GenBank/DDBJ whole genome shotgun (WGS) entry which is preliminary data.</text>
</comment>